<protein>
    <submittedName>
        <fullName evidence="2">Glycerophosphoryl diester phosphodiesterase</fullName>
        <ecNumber evidence="2">3.1.-.-</ecNumber>
    </submittedName>
</protein>
<dbReference type="PANTHER" id="PTHR46211">
    <property type="entry name" value="GLYCEROPHOSPHORYL DIESTER PHOSPHODIESTERASE"/>
    <property type="match status" value="1"/>
</dbReference>
<dbReference type="GO" id="GO:0006629">
    <property type="term" value="P:lipid metabolic process"/>
    <property type="evidence" value="ECO:0007669"/>
    <property type="project" value="InterPro"/>
</dbReference>
<dbReference type="Pfam" id="PF03009">
    <property type="entry name" value="GDPD"/>
    <property type="match status" value="1"/>
</dbReference>
<dbReference type="SUPFAM" id="SSF51695">
    <property type="entry name" value="PLC-like phosphodiesterases"/>
    <property type="match status" value="1"/>
</dbReference>
<dbReference type="InterPro" id="IPR017946">
    <property type="entry name" value="PLC-like_Pdiesterase_TIM-brl"/>
</dbReference>
<proteinExistence type="predicted"/>
<dbReference type="EC" id="3.1.-.-" evidence="2"/>
<dbReference type="Gene3D" id="3.20.20.190">
    <property type="entry name" value="Phosphatidylinositol (PI) phosphodiesterase"/>
    <property type="match status" value="1"/>
</dbReference>
<sequence length="274" mass="31167">MKMEKKTRNALLIGAAAAALPLLAIAPGRASRRQKAPFMGRNFAHRGLHSRDKSVPENSLEAFRIAAENGYGIELDVQLSKDGQVVVFHDDTLDRVCGVNARVEEKTLDELRELRLCGSDYTIPLFTEVLDVIRGRGPLIVELKSGKRNRELCEKTYAILEEYKGDVCIESFNPFIVAWFRFHAKDMLRGQLAAPQEEYNMLPKIQRFLLSNTLLNFIAKPNFIAYKIGRRPLTVRLSEAMGAIKVGWTSHEPRNEKGRDAVIFEFYKPKLKYK</sequence>
<evidence type="ECO:0000259" key="1">
    <source>
        <dbReference type="PROSITE" id="PS51704"/>
    </source>
</evidence>
<dbReference type="PANTHER" id="PTHR46211:SF1">
    <property type="entry name" value="GLYCEROPHOSPHODIESTER PHOSPHODIESTERASE, CYTOPLASMIC"/>
    <property type="match status" value="1"/>
</dbReference>
<evidence type="ECO:0000313" key="2">
    <source>
        <dbReference type="EMBL" id="EJX01979.1"/>
    </source>
</evidence>
<dbReference type="InterPro" id="IPR030395">
    <property type="entry name" value="GP_PDE_dom"/>
</dbReference>
<gene>
    <name evidence="2" type="ORF">EVA_09916</name>
</gene>
<comment type="caution">
    <text evidence="2">The sequence shown here is derived from an EMBL/GenBank/DDBJ whole genome shotgun (WGS) entry which is preliminary data.</text>
</comment>
<feature type="domain" description="GP-PDE" evidence="1">
    <location>
        <begin position="40"/>
        <end position="274"/>
    </location>
</feature>
<reference evidence="2" key="1">
    <citation type="journal article" date="2012" name="PLoS ONE">
        <title>Gene sets for utilization of primary and secondary nutrition supplies in the distal gut of endangered iberian lynx.</title>
        <authorList>
            <person name="Alcaide M."/>
            <person name="Messina E."/>
            <person name="Richter M."/>
            <person name="Bargiela R."/>
            <person name="Peplies J."/>
            <person name="Huws S.A."/>
            <person name="Newbold C.J."/>
            <person name="Golyshin P.N."/>
            <person name="Simon M.A."/>
            <person name="Lopez G."/>
            <person name="Yakimov M.M."/>
            <person name="Ferrer M."/>
        </authorList>
    </citation>
    <scope>NUCLEOTIDE SEQUENCE</scope>
</reference>
<organism evidence="2">
    <name type="scientific">gut metagenome</name>
    <dbReference type="NCBI Taxonomy" id="749906"/>
    <lineage>
        <taxon>unclassified sequences</taxon>
        <taxon>metagenomes</taxon>
        <taxon>organismal metagenomes</taxon>
    </lineage>
</organism>
<dbReference type="EMBL" id="AMCI01002739">
    <property type="protein sequence ID" value="EJX01979.1"/>
    <property type="molecule type" value="Genomic_DNA"/>
</dbReference>
<dbReference type="AlphaFoldDB" id="J9G533"/>
<keyword evidence="2" id="KW-0378">Hydrolase</keyword>
<dbReference type="PROSITE" id="PS51704">
    <property type="entry name" value="GP_PDE"/>
    <property type="match status" value="1"/>
</dbReference>
<accession>J9G533</accession>
<name>J9G533_9ZZZZ</name>
<dbReference type="GO" id="GO:0008081">
    <property type="term" value="F:phosphoric diester hydrolase activity"/>
    <property type="evidence" value="ECO:0007669"/>
    <property type="project" value="InterPro"/>
</dbReference>